<evidence type="ECO:0000313" key="3">
    <source>
        <dbReference type="Proteomes" id="UP000245708"/>
    </source>
</evidence>
<keyword evidence="1" id="KW-0732">Signal</keyword>
<feature type="chain" id="PRO_5016237681" evidence="1">
    <location>
        <begin position="30"/>
        <end position="272"/>
    </location>
</feature>
<accession>A0A316GL58</accession>
<sequence length="272" mass="29796">MRQVPGITGGALTAVFAVLTLAPVLPASAQDQPELFQVPPGCTAYLTVQSRGCMVSHHWTCEADPPGTHWRASLDEDSPFYVSFSDSEFRWLQSWNLRGGGTSILIEPEEDPASLTELLTTGSDTMVFSLRTESNFGSFQRDYTGFDRLTGDEVVVDGRTLAVTEFSYQYPVDGGIRRVQGNQFVHEGWRLFFGGVETVTEANGESFEYNNSPMEFAEPGEPGFLTMQPIYDCGEMFSGLPRAAPSISDQIFRVLAREAAPGPNGGTDHDDL</sequence>
<dbReference type="AlphaFoldDB" id="A0A316GL58"/>
<name>A0A316GL58_9RHOB</name>
<feature type="signal peptide" evidence="1">
    <location>
        <begin position="1"/>
        <end position="29"/>
    </location>
</feature>
<evidence type="ECO:0000256" key="1">
    <source>
        <dbReference type="SAM" id="SignalP"/>
    </source>
</evidence>
<dbReference type="Proteomes" id="UP000245708">
    <property type="component" value="Unassembled WGS sequence"/>
</dbReference>
<organism evidence="2 3">
    <name type="scientific">Roseicyclus mahoneyensis</name>
    <dbReference type="NCBI Taxonomy" id="164332"/>
    <lineage>
        <taxon>Bacteria</taxon>
        <taxon>Pseudomonadati</taxon>
        <taxon>Pseudomonadota</taxon>
        <taxon>Alphaproteobacteria</taxon>
        <taxon>Rhodobacterales</taxon>
        <taxon>Roseobacteraceae</taxon>
        <taxon>Roseicyclus</taxon>
    </lineage>
</organism>
<comment type="caution">
    <text evidence="2">The sequence shown here is derived from an EMBL/GenBank/DDBJ whole genome shotgun (WGS) entry which is preliminary data.</text>
</comment>
<gene>
    <name evidence="2" type="ORF">C7455_102313</name>
</gene>
<reference evidence="2 3" key="1">
    <citation type="submission" date="2018-05" db="EMBL/GenBank/DDBJ databases">
        <title>Genomic Encyclopedia of Type Strains, Phase IV (KMG-IV): sequencing the most valuable type-strain genomes for metagenomic binning, comparative biology and taxonomic classification.</title>
        <authorList>
            <person name="Goeker M."/>
        </authorList>
    </citation>
    <scope>NUCLEOTIDE SEQUENCE [LARGE SCALE GENOMIC DNA]</scope>
    <source>
        <strain evidence="2 3">DSM 16097</strain>
    </source>
</reference>
<evidence type="ECO:0000313" key="2">
    <source>
        <dbReference type="EMBL" id="PWK61623.1"/>
    </source>
</evidence>
<dbReference type="EMBL" id="QGGW01000002">
    <property type="protein sequence ID" value="PWK61623.1"/>
    <property type="molecule type" value="Genomic_DNA"/>
</dbReference>
<proteinExistence type="predicted"/>
<keyword evidence="3" id="KW-1185">Reference proteome</keyword>
<protein>
    <submittedName>
        <fullName evidence="2">Uncharacterized protein</fullName>
    </submittedName>
</protein>